<proteinExistence type="predicted"/>
<dbReference type="EMBL" id="JANPWB010000005">
    <property type="protein sequence ID" value="KAJ1187444.1"/>
    <property type="molecule type" value="Genomic_DNA"/>
</dbReference>
<evidence type="ECO:0000313" key="2">
    <source>
        <dbReference type="EMBL" id="KAJ1187444.1"/>
    </source>
</evidence>
<evidence type="ECO:0000256" key="1">
    <source>
        <dbReference type="SAM" id="MobiDB-lite"/>
    </source>
</evidence>
<accession>A0AAV7UEB2</accession>
<organism evidence="2 3">
    <name type="scientific">Pleurodeles waltl</name>
    <name type="common">Iberian ribbed newt</name>
    <dbReference type="NCBI Taxonomy" id="8319"/>
    <lineage>
        <taxon>Eukaryota</taxon>
        <taxon>Metazoa</taxon>
        <taxon>Chordata</taxon>
        <taxon>Craniata</taxon>
        <taxon>Vertebrata</taxon>
        <taxon>Euteleostomi</taxon>
        <taxon>Amphibia</taxon>
        <taxon>Batrachia</taxon>
        <taxon>Caudata</taxon>
        <taxon>Salamandroidea</taxon>
        <taxon>Salamandridae</taxon>
        <taxon>Pleurodelinae</taxon>
        <taxon>Pleurodeles</taxon>
    </lineage>
</organism>
<feature type="region of interest" description="Disordered" evidence="1">
    <location>
        <begin position="1"/>
        <end position="102"/>
    </location>
</feature>
<feature type="compositionally biased region" description="Basic residues" evidence="1">
    <location>
        <begin position="1"/>
        <end position="11"/>
    </location>
</feature>
<dbReference type="AlphaFoldDB" id="A0AAV7UEB2"/>
<keyword evidence="3" id="KW-1185">Reference proteome</keyword>
<dbReference type="Proteomes" id="UP001066276">
    <property type="component" value="Chromosome 3_1"/>
</dbReference>
<sequence>MPQKTSQKKNVCKMSQGDANATADEHTATDRTAATRGERTERLTANRSGISPQVKGSRKEMNDPAGTTTNRNDGPTGTTHGQLQMQESSKANSNGGSRVGGSACKDQALIASVKMRKQVRYNHSFISLPPTQDRAATLDAHSVQLPKNLLSSSLAQGTLRK</sequence>
<comment type="caution">
    <text evidence="2">The sequence shown here is derived from an EMBL/GenBank/DDBJ whole genome shotgun (WGS) entry which is preliminary data.</text>
</comment>
<gene>
    <name evidence="2" type="ORF">NDU88_004220</name>
</gene>
<feature type="compositionally biased region" description="Polar residues" evidence="1">
    <location>
        <begin position="65"/>
        <end position="96"/>
    </location>
</feature>
<protein>
    <submittedName>
        <fullName evidence="2">Uncharacterized protein</fullName>
    </submittedName>
</protein>
<reference evidence="2" key="1">
    <citation type="journal article" date="2022" name="bioRxiv">
        <title>Sequencing and chromosome-scale assembly of the giantPleurodeles waltlgenome.</title>
        <authorList>
            <person name="Brown T."/>
            <person name="Elewa A."/>
            <person name="Iarovenko S."/>
            <person name="Subramanian E."/>
            <person name="Araus A.J."/>
            <person name="Petzold A."/>
            <person name="Susuki M."/>
            <person name="Suzuki K.-i.T."/>
            <person name="Hayashi T."/>
            <person name="Toyoda A."/>
            <person name="Oliveira C."/>
            <person name="Osipova E."/>
            <person name="Leigh N.D."/>
            <person name="Simon A."/>
            <person name="Yun M.H."/>
        </authorList>
    </citation>
    <scope>NUCLEOTIDE SEQUENCE</scope>
    <source>
        <strain evidence="2">20211129_DDA</strain>
        <tissue evidence="2">Liver</tissue>
    </source>
</reference>
<name>A0AAV7UEB2_PLEWA</name>
<evidence type="ECO:0000313" key="3">
    <source>
        <dbReference type="Proteomes" id="UP001066276"/>
    </source>
</evidence>